<organism evidence="1 2">
    <name type="scientific">Pristionchus mayeri</name>
    <dbReference type="NCBI Taxonomy" id="1317129"/>
    <lineage>
        <taxon>Eukaryota</taxon>
        <taxon>Metazoa</taxon>
        <taxon>Ecdysozoa</taxon>
        <taxon>Nematoda</taxon>
        <taxon>Chromadorea</taxon>
        <taxon>Rhabditida</taxon>
        <taxon>Rhabditina</taxon>
        <taxon>Diplogasteromorpha</taxon>
        <taxon>Diplogasteroidea</taxon>
        <taxon>Neodiplogasteridae</taxon>
        <taxon>Pristionchus</taxon>
    </lineage>
</organism>
<feature type="non-terminal residue" evidence="1">
    <location>
        <position position="1"/>
    </location>
</feature>
<evidence type="ECO:0000313" key="2">
    <source>
        <dbReference type="Proteomes" id="UP001328107"/>
    </source>
</evidence>
<proteinExistence type="predicted"/>
<gene>
    <name evidence="1" type="ORF">PMAYCL1PPCAC_27532</name>
</gene>
<dbReference type="AlphaFoldDB" id="A0AAN5D7V6"/>
<comment type="caution">
    <text evidence="1">The sequence shown here is derived from an EMBL/GenBank/DDBJ whole genome shotgun (WGS) entry which is preliminary data.</text>
</comment>
<dbReference type="Proteomes" id="UP001328107">
    <property type="component" value="Unassembled WGS sequence"/>
</dbReference>
<evidence type="ECO:0008006" key="3">
    <source>
        <dbReference type="Google" id="ProtNLM"/>
    </source>
</evidence>
<feature type="non-terminal residue" evidence="1">
    <location>
        <position position="235"/>
    </location>
</feature>
<name>A0AAN5D7V6_9BILA</name>
<accession>A0AAN5D7V6</accession>
<reference evidence="2" key="1">
    <citation type="submission" date="2022-10" db="EMBL/GenBank/DDBJ databases">
        <title>Genome assembly of Pristionchus species.</title>
        <authorList>
            <person name="Yoshida K."/>
            <person name="Sommer R.J."/>
        </authorList>
    </citation>
    <scope>NUCLEOTIDE SEQUENCE [LARGE SCALE GENOMIC DNA]</scope>
    <source>
        <strain evidence="2">RS5460</strain>
    </source>
</reference>
<sequence>KKVTSPLLNIPTRQQKSTIVFSGSPCPKIIFNCGHTNGCGKHVIYVKRKYTGNDIFLETIYMDEVRPARCEDGSPFRLDFFDDHSISPVHRIYSDCSKTADFRLRSSSIAIRYRNKSAETRGFFIKYRAVCTKMYNFAGLSGTIRSPSIPYTPMDKRQLRIVFRSTKAKSISKEQKNDNNVTCGGYVFRLLSGDKTEVTIRDPMFGEVVSEKSEFCSTEEEIVQIRTSLERIELS</sequence>
<evidence type="ECO:0000313" key="1">
    <source>
        <dbReference type="EMBL" id="GMR57337.1"/>
    </source>
</evidence>
<protein>
    <recommendedName>
        <fullName evidence="3">CUB domain-containing protein</fullName>
    </recommendedName>
</protein>
<keyword evidence="2" id="KW-1185">Reference proteome</keyword>
<dbReference type="EMBL" id="BTRK01000006">
    <property type="protein sequence ID" value="GMR57337.1"/>
    <property type="molecule type" value="Genomic_DNA"/>
</dbReference>